<dbReference type="Gene3D" id="1.10.287.110">
    <property type="entry name" value="DnaJ domain"/>
    <property type="match status" value="1"/>
</dbReference>
<dbReference type="InterPro" id="IPR015399">
    <property type="entry name" value="DUF1977_DnaJ-like"/>
</dbReference>
<dbReference type="Pfam" id="PF00226">
    <property type="entry name" value="DnaJ"/>
    <property type="match status" value="1"/>
</dbReference>
<dbReference type="FunCoup" id="K0KMN3">
    <property type="interactions" value="201"/>
</dbReference>
<dbReference type="eggNOG" id="KOG0714">
    <property type="taxonomic scope" value="Eukaryota"/>
</dbReference>
<dbReference type="InterPro" id="IPR001623">
    <property type="entry name" value="DnaJ_domain"/>
</dbReference>
<sequence length="346" mass="38094">MSREYTKDQEIIVEKILKHKGHEYYKILEIEKTATDNEIKKAYRKISLKVHPDKNSHPKAADCFKIVNKAFEVLGDSQKRTIYDQTGSDPDQRGGFPSGASTSGFSSAGGSPFGPGGPFGGGVFNGGSPFGGAGAQGFQFDNDLFDILFGNAQGTTFSFGGGPAQTFTFSSNGSPFMNGGGFPRQRRRAGGPGFNQQQTANTQAGPQAPEDLFGTLKQLLPLFAVLIIPLISNFFSDSSTNIQFQLEKSGLFSQQRISDRFNVPYYVTPKQSKMLKDNEKVSKKLDKEAESYYVGILKTKCNREQSFKEDRINDAYGWFFHDEEKLAQAEALRLPACEKLSTFGLL</sequence>
<protein>
    <submittedName>
        <fullName evidence="8">Chaperone protein</fullName>
    </submittedName>
</protein>
<dbReference type="Proteomes" id="UP000009328">
    <property type="component" value="Unassembled WGS sequence"/>
</dbReference>
<dbReference type="HOGENOM" id="CLU_043579_1_0_1"/>
<evidence type="ECO:0000256" key="6">
    <source>
        <dbReference type="SAM" id="MobiDB-lite"/>
    </source>
</evidence>
<dbReference type="Pfam" id="PF09320">
    <property type="entry name" value="DUF1977"/>
    <property type="match status" value="1"/>
</dbReference>
<dbReference type="STRING" id="1206466.K0KMN3"/>
<feature type="domain" description="J" evidence="7">
    <location>
        <begin position="23"/>
        <end position="87"/>
    </location>
</feature>
<dbReference type="GO" id="GO:0030544">
    <property type="term" value="F:Hsp70 protein binding"/>
    <property type="evidence" value="ECO:0007669"/>
    <property type="project" value="TreeGrafter"/>
</dbReference>
<dbReference type="SUPFAM" id="SSF46565">
    <property type="entry name" value="Chaperone J-domain"/>
    <property type="match status" value="1"/>
</dbReference>
<dbReference type="GO" id="GO:0071218">
    <property type="term" value="P:cellular response to misfolded protein"/>
    <property type="evidence" value="ECO:0007669"/>
    <property type="project" value="TreeGrafter"/>
</dbReference>
<proteinExistence type="predicted"/>
<dbReference type="EMBL" id="CAIF01000049">
    <property type="protein sequence ID" value="CCH42629.1"/>
    <property type="molecule type" value="Genomic_DNA"/>
</dbReference>
<dbReference type="InParanoid" id="K0KMN3"/>
<gene>
    <name evidence="8" type="ORF">BN7_2173</name>
</gene>
<evidence type="ECO:0000256" key="1">
    <source>
        <dbReference type="ARBA" id="ARBA00004389"/>
    </source>
</evidence>
<dbReference type="PANTHER" id="PTHR43908">
    <property type="entry name" value="AT29763P-RELATED"/>
    <property type="match status" value="1"/>
</dbReference>
<comment type="subcellular location">
    <subcellularLocation>
        <location evidence="1">Endoplasmic reticulum membrane</location>
        <topology evidence="1">Single-pass membrane protein</topology>
    </subcellularLocation>
</comment>
<evidence type="ECO:0000313" key="9">
    <source>
        <dbReference type="Proteomes" id="UP000009328"/>
    </source>
</evidence>
<feature type="region of interest" description="Disordered" evidence="6">
    <location>
        <begin position="82"/>
        <end position="122"/>
    </location>
</feature>
<dbReference type="InterPro" id="IPR036869">
    <property type="entry name" value="J_dom_sf"/>
</dbReference>
<evidence type="ECO:0000256" key="4">
    <source>
        <dbReference type="ARBA" id="ARBA00022989"/>
    </source>
</evidence>
<dbReference type="InterPro" id="IPR018253">
    <property type="entry name" value="DnaJ_domain_CS"/>
</dbReference>
<feature type="compositionally biased region" description="Polar residues" evidence="6">
    <location>
        <begin position="194"/>
        <end position="205"/>
    </location>
</feature>
<dbReference type="PANTHER" id="PTHR43908:SF3">
    <property type="entry name" value="AT29763P-RELATED"/>
    <property type="match status" value="1"/>
</dbReference>
<name>K0KMN3_WICCF</name>
<evidence type="ECO:0000259" key="7">
    <source>
        <dbReference type="PROSITE" id="PS50076"/>
    </source>
</evidence>
<dbReference type="SMART" id="SM00271">
    <property type="entry name" value="DnaJ"/>
    <property type="match status" value="1"/>
</dbReference>
<keyword evidence="9" id="KW-1185">Reference proteome</keyword>
<evidence type="ECO:0000313" key="8">
    <source>
        <dbReference type="EMBL" id="CCH42629.1"/>
    </source>
</evidence>
<dbReference type="AlphaFoldDB" id="K0KMN3"/>
<feature type="region of interest" description="Disordered" evidence="6">
    <location>
        <begin position="178"/>
        <end position="207"/>
    </location>
</feature>
<keyword evidence="3" id="KW-0256">Endoplasmic reticulum</keyword>
<feature type="compositionally biased region" description="Low complexity" evidence="6">
    <location>
        <begin position="94"/>
        <end position="110"/>
    </location>
</feature>
<reference evidence="8 9" key="1">
    <citation type="journal article" date="2012" name="Eukaryot. Cell">
        <title>Draft genome sequence of Wickerhamomyces ciferrii NRRL Y-1031 F-60-10.</title>
        <authorList>
            <person name="Schneider J."/>
            <person name="Andrea H."/>
            <person name="Blom J."/>
            <person name="Jaenicke S."/>
            <person name="Ruckert C."/>
            <person name="Schorsch C."/>
            <person name="Szczepanowski R."/>
            <person name="Farwick M."/>
            <person name="Goesmann A."/>
            <person name="Puhler A."/>
            <person name="Schaffer S."/>
            <person name="Tauch A."/>
            <person name="Kohler T."/>
            <person name="Brinkrolf K."/>
        </authorList>
    </citation>
    <scope>NUCLEOTIDE SEQUENCE [LARGE SCALE GENOMIC DNA]</scope>
    <source>
        <strain evidence="9">ATCC 14091 / BCRC 22168 / CBS 111 / JCM 3599 / NBRC 0793 / NRRL Y-1031 F-60-10</strain>
    </source>
</reference>
<evidence type="ECO:0000256" key="2">
    <source>
        <dbReference type="ARBA" id="ARBA00022692"/>
    </source>
</evidence>
<dbReference type="InterPro" id="IPR051100">
    <property type="entry name" value="DnaJ_subfamily_B/C"/>
</dbReference>
<evidence type="ECO:0000256" key="5">
    <source>
        <dbReference type="ARBA" id="ARBA00023136"/>
    </source>
</evidence>
<evidence type="ECO:0000256" key="3">
    <source>
        <dbReference type="ARBA" id="ARBA00022824"/>
    </source>
</evidence>
<dbReference type="PRINTS" id="PR00625">
    <property type="entry name" value="JDOMAIN"/>
</dbReference>
<dbReference type="PROSITE" id="PS00636">
    <property type="entry name" value="DNAJ_1"/>
    <property type="match status" value="1"/>
</dbReference>
<dbReference type="GO" id="GO:0005789">
    <property type="term" value="C:endoplasmic reticulum membrane"/>
    <property type="evidence" value="ECO:0007669"/>
    <property type="project" value="UniProtKB-SubCell"/>
</dbReference>
<feature type="compositionally biased region" description="Gly residues" evidence="6">
    <location>
        <begin position="111"/>
        <end position="122"/>
    </location>
</feature>
<keyword evidence="5" id="KW-0472">Membrane</keyword>
<dbReference type="CDD" id="cd06257">
    <property type="entry name" value="DnaJ"/>
    <property type="match status" value="1"/>
</dbReference>
<keyword evidence="4" id="KW-1133">Transmembrane helix</keyword>
<accession>K0KMN3</accession>
<organism evidence="8 9">
    <name type="scientific">Wickerhamomyces ciferrii (strain ATCC 14091 / BCRC 22168 / CBS 111 / JCM 3599 / NBRC 0793 / NRRL Y-1031 F-60-10)</name>
    <name type="common">Yeast</name>
    <name type="synonym">Pichia ciferrii</name>
    <dbReference type="NCBI Taxonomy" id="1206466"/>
    <lineage>
        <taxon>Eukaryota</taxon>
        <taxon>Fungi</taxon>
        <taxon>Dikarya</taxon>
        <taxon>Ascomycota</taxon>
        <taxon>Saccharomycotina</taxon>
        <taxon>Saccharomycetes</taxon>
        <taxon>Phaffomycetales</taxon>
        <taxon>Wickerhamomycetaceae</taxon>
        <taxon>Wickerhamomyces</taxon>
    </lineage>
</organism>
<keyword evidence="2" id="KW-0812">Transmembrane</keyword>
<comment type="caution">
    <text evidence="8">The sequence shown here is derived from an EMBL/GenBank/DDBJ whole genome shotgun (WGS) entry which is preliminary data.</text>
</comment>
<dbReference type="PROSITE" id="PS50076">
    <property type="entry name" value="DNAJ_2"/>
    <property type="match status" value="1"/>
</dbReference>